<dbReference type="AlphaFoldDB" id="A0ABD0RPU8"/>
<evidence type="ECO:0008006" key="7">
    <source>
        <dbReference type="Google" id="ProtNLM"/>
    </source>
</evidence>
<dbReference type="Proteomes" id="UP001529510">
    <property type="component" value="Unassembled WGS sequence"/>
</dbReference>
<dbReference type="PANTHER" id="PTHR13379:SF0">
    <property type="entry name" value="UPF0415 PROTEIN C7ORF25"/>
    <property type="match status" value="1"/>
</dbReference>
<keyword evidence="6" id="KW-1185">Reference proteome</keyword>
<gene>
    <name evidence="5" type="ORF">M9458_003739</name>
</gene>
<protein>
    <recommendedName>
        <fullName evidence="7">CG025 protein</fullName>
    </recommendedName>
</protein>
<dbReference type="InterPro" id="IPR041076">
    <property type="entry name" value="DUF5614"/>
</dbReference>
<dbReference type="PANTHER" id="PTHR13379">
    <property type="entry name" value="UNCHARACTERIZED DUF1308"/>
    <property type="match status" value="1"/>
</dbReference>
<evidence type="ECO:0000256" key="1">
    <source>
        <dbReference type="ARBA" id="ARBA00006588"/>
    </source>
</evidence>
<organism evidence="5 6">
    <name type="scientific">Cirrhinus mrigala</name>
    <name type="common">Mrigala</name>
    <dbReference type="NCBI Taxonomy" id="683832"/>
    <lineage>
        <taxon>Eukaryota</taxon>
        <taxon>Metazoa</taxon>
        <taxon>Chordata</taxon>
        <taxon>Craniata</taxon>
        <taxon>Vertebrata</taxon>
        <taxon>Euteleostomi</taxon>
        <taxon>Actinopterygii</taxon>
        <taxon>Neopterygii</taxon>
        <taxon>Teleostei</taxon>
        <taxon>Ostariophysi</taxon>
        <taxon>Cypriniformes</taxon>
        <taxon>Cyprinidae</taxon>
        <taxon>Labeoninae</taxon>
        <taxon>Labeonini</taxon>
        <taxon>Cirrhinus</taxon>
    </lineage>
</organism>
<evidence type="ECO:0000259" key="3">
    <source>
        <dbReference type="Pfam" id="PF07000"/>
    </source>
</evidence>
<proteinExistence type="inferred from homology"/>
<feature type="region of interest" description="Disordered" evidence="2">
    <location>
        <begin position="199"/>
        <end position="245"/>
    </location>
</feature>
<dbReference type="InterPro" id="IPR010733">
    <property type="entry name" value="DUF1308"/>
</dbReference>
<name>A0ABD0RPU8_CIRMR</name>
<comment type="caution">
    <text evidence="5">The sequence shown here is derived from an EMBL/GenBank/DDBJ whole genome shotgun (WGS) entry which is preliminary data.</text>
</comment>
<sequence length="439" mass="49164">MATYNTLQDRIRVTKELLERVDKICSRQGREVEGRAKLCSKLRAELKFLQKVEAGKVVIKESHLQSTNLTHLKAIVESAENLENVVSVLHVFAYEGPDGQKQTLVVDVVANGGHTWVKAIGRKAEALHNIWQGRGQYGDKSVIRQAEDFLEASRQQPVQYSNPHIIFAFYNGVSSPMADKLKEMGISVRGDIVAVNTIIEEEDEDEDSEDKEGCAEEDQEGENEAVVEEEEDDDDNEDDDDDSEDADLMHTRVDRDTIVASLAFPTEVKVDVCNRVNLDITTLITYVSSLSHGNCHFTFKEVVLTEQAAQERQEKVLPRLEEFMKGKELFACHSAVEDFRVILDTLGGTGEKSRAEALLARLKVVPDQPSERTKRLVMSSKVNRRSLMIFGTGDTLRAITMTANSGFVRAAANQGVRYSVFIHQPRALTEGKEWRATPI</sequence>
<feature type="domain" description="DUF5614" evidence="4">
    <location>
        <begin position="1"/>
        <end position="220"/>
    </location>
</feature>
<comment type="similarity">
    <text evidence="1">Belongs to the UPF0415 family.</text>
</comment>
<dbReference type="EMBL" id="JAMKFB020000002">
    <property type="protein sequence ID" value="KAL0200552.1"/>
    <property type="molecule type" value="Genomic_DNA"/>
</dbReference>
<reference evidence="5 6" key="1">
    <citation type="submission" date="2024-05" db="EMBL/GenBank/DDBJ databases">
        <title>Genome sequencing and assembly of Indian major carp, Cirrhinus mrigala (Hamilton, 1822).</title>
        <authorList>
            <person name="Mohindra V."/>
            <person name="Chowdhury L.M."/>
            <person name="Lal K."/>
            <person name="Jena J.K."/>
        </authorList>
    </citation>
    <scope>NUCLEOTIDE SEQUENCE [LARGE SCALE GENOMIC DNA]</scope>
    <source>
        <strain evidence="5">CM1030</strain>
        <tissue evidence="5">Blood</tissue>
    </source>
</reference>
<feature type="domain" description="DUF1308" evidence="3">
    <location>
        <begin position="276"/>
        <end position="437"/>
    </location>
</feature>
<evidence type="ECO:0000313" key="5">
    <source>
        <dbReference type="EMBL" id="KAL0200552.1"/>
    </source>
</evidence>
<dbReference type="Pfam" id="PF07000">
    <property type="entry name" value="DUF1308"/>
    <property type="match status" value="1"/>
</dbReference>
<evidence type="ECO:0000313" key="6">
    <source>
        <dbReference type="Proteomes" id="UP001529510"/>
    </source>
</evidence>
<evidence type="ECO:0000259" key="4">
    <source>
        <dbReference type="Pfam" id="PF18474"/>
    </source>
</evidence>
<accession>A0ABD0RPU8</accession>
<dbReference type="Pfam" id="PF18474">
    <property type="entry name" value="DUF5614"/>
    <property type="match status" value="1"/>
</dbReference>
<evidence type="ECO:0000256" key="2">
    <source>
        <dbReference type="SAM" id="MobiDB-lite"/>
    </source>
</evidence>